<dbReference type="RefSeq" id="WP_251516955.1">
    <property type="nucleotide sequence ID" value="NZ_JAMBON010000044.1"/>
</dbReference>
<comment type="caution">
    <text evidence="2">The sequence shown here is derived from an EMBL/GenBank/DDBJ whole genome shotgun (WGS) entry which is preliminary data.</text>
</comment>
<gene>
    <name evidence="2" type="ORF">ACFSBH_14825</name>
</gene>
<protein>
    <submittedName>
        <fullName evidence="2">Uncharacterized protein</fullName>
    </submittedName>
</protein>
<reference evidence="3" key="1">
    <citation type="journal article" date="2019" name="Int. J. Syst. Evol. Microbiol.">
        <title>The Global Catalogue of Microorganisms (GCM) 10K type strain sequencing project: providing services to taxonomists for standard genome sequencing and annotation.</title>
        <authorList>
            <consortium name="The Broad Institute Genomics Platform"/>
            <consortium name="The Broad Institute Genome Sequencing Center for Infectious Disease"/>
            <person name="Wu L."/>
            <person name="Ma J."/>
        </authorList>
    </citation>
    <scope>NUCLEOTIDE SEQUENCE [LARGE SCALE GENOMIC DNA]</scope>
    <source>
        <strain evidence="3">CGMCC 1.12376</strain>
    </source>
</reference>
<organism evidence="2 3">
    <name type="scientific">Oceanobacillus luteolus</name>
    <dbReference type="NCBI Taxonomy" id="1274358"/>
    <lineage>
        <taxon>Bacteria</taxon>
        <taxon>Bacillati</taxon>
        <taxon>Bacillota</taxon>
        <taxon>Bacilli</taxon>
        <taxon>Bacillales</taxon>
        <taxon>Bacillaceae</taxon>
        <taxon>Oceanobacillus</taxon>
    </lineage>
</organism>
<dbReference type="EMBL" id="JBHUDE010000138">
    <property type="protein sequence ID" value="MFD1608896.1"/>
    <property type="molecule type" value="Genomic_DNA"/>
</dbReference>
<name>A0ABW4HU87_9BACI</name>
<feature type="transmembrane region" description="Helical" evidence="1">
    <location>
        <begin position="6"/>
        <end position="26"/>
    </location>
</feature>
<accession>A0ABW4HU87</accession>
<dbReference type="Proteomes" id="UP001597221">
    <property type="component" value="Unassembled WGS sequence"/>
</dbReference>
<keyword evidence="1" id="KW-1133">Transmembrane helix</keyword>
<feature type="transmembrane region" description="Helical" evidence="1">
    <location>
        <begin position="52"/>
        <end position="75"/>
    </location>
</feature>
<keyword evidence="1" id="KW-0812">Transmembrane</keyword>
<evidence type="ECO:0000313" key="3">
    <source>
        <dbReference type="Proteomes" id="UP001597221"/>
    </source>
</evidence>
<feature type="transmembrane region" description="Helical" evidence="1">
    <location>
        <begin position="87"/>
        <end position="109"/>
    </location>
</feature>
<proteinExistence type="predicted"/>
<keyword evidence="3" id="KW-1185">Reference proteome</keyword>
<keyword evidence="1" id="KW-0472">Membrane</keyword>
<sequence>MGIGWIIGIIVGAVLGTIFAIAIGTMNKKVVRNKLGNIDFSKSDIYFRWTRWDYVIIVAAVYTFLCITGLLLFLIRGDNFESPWIQFFIQQTFLFSLLTFVWFITRIAYIFKGIKERWSDEFE</sequence>
<evidence type="ECO:0000313" key="2">
    <source>
        <dbReference type="EMBL" id="MFD1608896.1"/>
    </source>
</evidence>
<evidence type="ECO:0000256" key="1">
    <source>
        <dbReference type="SAM" id="Phobius"/>
    </source>
</evidence>